<evidence type="ECO:0000313" key="2">
    <source>
        <dbReference type="Proteomes" id="UP000821845"/>
    </source>
</evidence>
<comment type="caution">
    <text evidence="1">The sequence shown here is derived from an EMBL/GenBank/DDBJ whole genome shotgun (WGS) entry which is preliminary data.</text>
</comment>
<proteinExistence type="predicted"/>
<gene>
    <name evidence="1" type="ORF">HPB50_022142</name>
</gene>
<name>A0ACB7T913_HYAAI</name>
<evidence type="ECO:0000313" key="1">
    <source>
        <dbReference type="EMBL" id="KAH6943490.1"/>
    </source>
</evidence>
<protein>
    <submittedName>
        <fullName evidence="1">Uncharacterized protein</fullName>
    </submittedName>
</protein>
<keyword evidence="2" id="KW-1185">Reference proteome</keyword>
<dbReference type="EMBL" id="CM023490">
    <property type="protein sequence ID" value="KAH6943490.1"/>
    <property type="molecule type" value="Genomic_DNA"/>
</dbReference>
<dbReference type="Proteomes" id="UP000821845">
    <property type="component" value="Chromosome 10"/>
</dbReference>
<sequence>MEEFRTFFRSEFLPPDYERRMRRELELRTQHPDESLLEYIRALQELYLLADPMAPDAEKVERAIRQAHPTFAAYLRSAHYRNLNDLASDAKRIQGDILAAQTYRPPPPPSGSFEPRCAWAGGDSSPRNAPKYERHRYLVWRRAVGCAMGEERAPPALYAPPWSFRACRDFLACTGIVIDVASGGYRRGPVGPLQPFATLPLEKSRPSAAALARVPRSDATGPCEPLSPGQCAIAEAKLPATPATTPHSSSSDRSLPPLSDSLSKNEKARLSSLLTRFSEMFPERPVIQPAVLCKPAMRGHSDPLSVTQSFPAPCSTLSPAYCGSCSLLFLVIYAAAWLQPPALQTPPASLASLQQGIRSRWLVVPLNLSPAARAGGIPAVSSGFSVDIEELYYSVPHHELLPVVRDFLEDSGAAQSQVLSPFSVDSFLELLAHYLDSTMVDFAVIQPCRYPSWQAGYAGGIPILSCVTQSSSRAFLHLVTSLLRFLQPPVPGHLCGGLAPASSPANTTSQPGFVAAGHSLSVAGRSTQSLARGPSVVAPAPVPGCQLFRPAIPVSAQHGNLGGCCTQIAATPRTFPAAYFSCPMNFKQAGSTNCAARPLCFVTADLGCEPSLVWPTLCDKGKT</sequence>
<organism evidence="1 2">
    <name type="scientific">Hyalomma asiaticum</name>
    <name type="common">Tick</name>
    <dbReference type="NCBI Taxonomy" id="266040"/>
    <lineage>
        <taxon>Eukaryota</taxon>
        <taxon>Metazoa</taxon>
        <taxon>Ecdysozoa</taxon>
        <taxon>Arthropoda</taxon>
        <taxon>Chelicerata</taxon>
        <taxon>Arachnida</taxon>
        <taxon>Acari</taxon>
        <taxon>Parasitiformes</taxon>
        <taxon>Ixodida</taxon>
        <taxon>Ixodoidea</taxon>
        <taxon>Ixodidae</taxon>
        <taxon>Hyalomminae</taxon>
        <taxon>Hyalomma</taxon>
    </lineage>
</organism>
<accession>A0ACB7T913</accession>
<reference evidence="1" key="1">
    <citation type="submission" date="2020-05" db="EMBL/GenBank/DDBJ databases">
        <title>Large-scale comparative analyses of tick genomes elucidate their genetic diversity and vector capacities.</title>
        <authorList>
            <person name="Jia N."/>
            <person name="Wang J."/>
            <person name="Shi W."/>
            <person name="Du L."/>
            <person name="Sun Y."/>
            <person name="Zhan W."/>
            <person name="Jiang J."/>
            <person name="Wang Q."/>
            <person name="Zhang B."/>
            <person name="Ji P."/>
            <person name="Sakyi L.B."/>
            <person name="Cui X."/>
            <person name="Yuan T."/>
            <person name="Jiang B."/>
            <person name="Yang W."/>
            <person name="Lam T.T.-Y."/>
            <person name="Chang Q."/>
            <person name="Ding S."/>
            <person name="Wang X."/>
            <person name="Zhu J."/>
            <person name="Ruan X."/>
            <person name="Zhao L."/>
            <person name="Wei J."/>
            <person name="Que T."/>
            <person name="Du C."/>
            <person name="Cheng J."/>
            <person name="Dai P."/>
            <person name="Han X."/>
            <person name="Huang E."/>
            <person name="Gao Y."/>
            <person name="Liu J."/>
            <person name="Shao H."/>
            <person name="Ye R."/>
            <person name="Li L."/>
            <person name="Wei W."/>
            <person name="Wang X."/>
            <person name="Wang C."/>
            <person name="Yang T."/>
            <person name="Huo Q."/>
            <person name="Li W."/>
            <person name="Guo W."/>
            <person name="Chen H."/>
            <person name="Zhou L."/>
            <person name="Ni X."/>
            <person name="Tian J."/>
            <person name="Zhou Y."/>
            <person name="Sheng Y."/>
            <person name="Liu T."/>
            <person name="Pan Y."/>
            <person name="Xia L."/>
            <person name="Li J."/>
            <person name="Zhao F."/>
            <person name="Cao W."/>
        </authorList>
    </citation>
    <scope>NUCLEOTIDE SEQUENCE</scope>
    <source>
        <strain evidence="1">Hyas-2018</strain>
    </source>
</reference>